<dbReference type="AlphaFoldDB" id="A0A2D0NBB3"/>
<feature type="transmembrane region" description="Helical" evidence="8">
    <location>
        <begin position="300"/>
        <end position="324"/>
    </location>
</feature>
<gene>
    <name evidence="9" type="ORF">CRP01_18690</name>
</gene>
<name>A0A2D0NBB3_FLAN2</name>
<keyword evidence="6 8" id="KW-1133">Transmembrane helix</keyword>
<dbReference type="Pfam" id="PF01594">
    <property type="entry name" value="AI-2E_transport"/>
    <property type="match status" value="1"/>
</dbReference>
<evidence type="ECO:0000256" key="4">
    <source>
        <dbReference type="ARBA" id="ARBA00022475"/>
    </source>
</evidence>
<evidence type="ECO:0000256" key="7">
    <source>
        <dbReference type="ARBA" id="ARBA00023136"/>
    </source>
</evidence>
<sequence length="375" mass="41966">MQHFSLSIQRVAYFLLTIFILGILLIEGQSILAPMAFAALFAAMLQPVSAFLESLFKNRIFAIFMAFLMVLLPIVTLVTFFSLQIANVIGNLNGLVDQILDGFETAVIWLGETFGLSQGEIQTSLTENFSTILDAPLNLITTSLSSSTSVMASILICFIYTFFFLLYRSAFKNFMLTQFDQENREEARTVIYQVQKLSQQYFYGLLLVMIILGILNSLGLLLIGIKYPFFWGFLGAILAIIPYIGTALGGIFPFLFSLATTDTWWQPLAVLILYFTIQSIEGNFITPKVVGGSVKINPLAAIVALLVGGAIWGVAGLILALPVVATMRTLFTHFDILKPVSELMSVDIFEKEEVFENEYDEDRYRLITFFQKGRR</sequence>
<evidence type="ECO:0008006" key="11">
    <source>
        <dbReference type="Google" id="ProtNLM"/>
    </source>
</evidence>
<evidence type="ECO:0000256" key="2">
    <source>
        <dbReference type="ARBA" id="ARBA00009773"/>
    </source>
</evidence>
<dbReference type="EMBL" id="PDUD01000023">
    <property type="protein sequence ID" value="PHN05053.1"/>
    <property type="molecule type" value="Genomic_DNA"/>
</dbReference>
<dbReference type="Proteomes" id="UP000223913">
    <property type="component" value="Unassembled WGS sequence"/>
</dbReference>
<dbReference type="OrthoDB" id="9793390at2"/>
<keyword evidence="3" id="KW-0813">Transport</keyword>
<dbReference type="InterPro" id="IPR002549">
    <property type="entry name" value="AI-2E-like"/>
</dbReference>
<evidence type="ECO:0000256" key="1">
    <source>
        <dbReference type="ARBA" id="ARBA00004651"/>
    </source>
</evidence>
<accession>A0A2D0NBB3</accession>
<feature type="transmembrane region" description="Helical" evidence="8">
    <location>
        <begin position="149"/>
        <end position="167"/>
    </location>
</feature>
<keyword evidence="4" id="KW-1003">Cell membrane</keyword>
<comment type="subcellular location">
    <subcellularLocation>
        <location evidence="1">Cell membrane</location>
        <topology evidence="1">Multi-pass membrane protein</topology>
    </subcellularLocation>
</comment>
<feature type="transmembrane region" description="Helical" evidence="8">
    <location>
        <begin position="7"/>
        <end position="26"/>
    </location>
</feature>
<comment type="caution">
    <text evidence="9">The sequence shown here is derived from an EMBL/GenBank/DDBJ whole genome shotgun (WGS) entry which is preliminary data.</text>
</comment>
<evidence type="ECO:0000256" key="5">
    <source>
        <dbReference type="ARBA" id="ARBA00022692"/>
    </source>
</evidence>
<evidence type="ECO:0000256" key="6">
    <source>
        <dbReference type="ARBA" id="ARBA00022989"/>
    </source>
</evidence>
<feature type="transmembrane region" description="Helical" evidence="8">
    <location>
        <begin position="32"/>
        <end position="52"/>
    </location>
</feature>
<feature type="transmembrane region" description="Helical" evidence="8">
    <location>
        <begin position="64"/>
        <end position="86"/>
    </location>
</feature>
<keyword evidence="5 8" id="KW-0812">Transmembrane</keyword>
<reference evidence="9 10" key="1">
    <citation type="submission" date="2017-10" db="EMBL/GenBank/DDBJ databases">
        <title>The draft genome sequence of Lewinella nigricans NBRC 102662.</title>
        <authorList>
            <person name="Wang K."/>
        </authorList>
    </citation>
    <scope>NUCLEOTIDE SEQUENCE [LARGE SCALE GENOMIC DNA]</scope>
    <source>
        <strain evidence="9 10">NBRC 102662</strain>
    </source>
</reference>
<evidence type="ECO:0000313" key="10">
    <source>
        <dbReference type="Proteomes" id="UP000223913"/>
    </source>
</evidence>
<evidence type="ECO:0000256" key="8">
    <source>
        <dbReference type="SAM" id="Phobius"/>
    </source>
</evidence>
<protein>
    <recommendedName>
        <fullName evidence="11">AI-2E family transporter</fullName>
    </recommendedName>
</protein>
<keyword evidence="10" id="KW-1185">Reference proteome</keyword>
<feature type="transmembrane region" description="Helical" evidence="8">
    <location>
        <begin position="229"/>
        <end position="256"/>
    </location>
</feature>
<comment type="similarity">
    <text evidence="2">Belongs to the autoinducer-2 exporter (AI-2E) (TC 2.A.86) family.</text>
</comment>
<feature type="transmembrane region" description="Helical" evidence="8">
    <location>
        <begin position="263"/>
        <end position="280"/>
    </location>
</feature>
<keyword evidence="7 8" id="KW-0472">Membrane</keyword>
<dbReference type="PANTHER" id="PTHR21716:SF53">
    <property type="entry name" value="PERMEASE PERM-RELATED"/>
    <property type="match status" value="1"/>
</dbReference>
<dbReference type="RefSeq" id="WP_099151600.1">
    <property type="nucleotide sequence ID" value="NZ_PDUD01000023.1"/>
</dbReference>
<organism evidence="9 10">
    <name type="scientific">Flavilitoribacter nigricans (strain ATCC 23147 / DSM 23189 / NBRC 102662 / NCIMB 1420 / SS-2)</name>
    <name type="common">Lewinella nigricans</name>
    <dbReference type="NCBI Taxonomy" id="1122177"/>
    <lineage>
        <taxon>Bacteria</taxon>
        <taxon>Pseudomonadati</taxon>
        <taxon>Bacteroidota</taxon>
        <taxon>Saprospiria</taxon>
        <taxon>Saprospirales</taxon>
        <taxon>Lewinellaceae</taxon>
        <taxon>Flavilitoribacter</taxon>
    </lineage>
</organism>
<evidence type="ECO:0000313" key="9">
    <source>
        <dbReference type="EMBL" id="PHN05053.1"/>
    </source>
</evidence>
<proteinExistence type="inferred from homology"/>
<feature type="transmembrane region" description="Helical" evidence="8">
    <location>
        <begin position="201"/>
        <end position="223"/>
    </location>
</feature>
<dbReference type="GO" id="GO:0005886">
    <property type="term" value="C:plasma membrane"/>
    <property type="evidence" value="ECO:0007669"/>
    <property type="project" value="UniProtKB-SubCell"/>
</dbReference>
<evidence type="ECO:0000256" key="3">
    <source>
        <dbReference type="ARBA" id="ARBA00022448"/>
    </source>
</evidence>
<dbReference type="PANTHER" id="PTHR21716">
    <property type="entry name" value="TRANSMEMBRANE PROTEIN"/>
    <property type="match status" value="1"/>
</dbReference>